<dbReference type="Proteomes" id="UP001153555">
    <property type="component" value="Unassembled WGS sequence"/>
</dbReference>
<dbReference type="EMBL" id="CACSLK010027752">
    <property type="protein sequence ID" value="CAA0827991.1"/>
    <property type="molecule type" value="Genomic_DNA"/>
</dbReference>
<evidence type="ECO:0000313" key="2">
    <source>
        <dbReference type="Proteomes" id="UP001153555"/>
    </source>
</evidence>
<evidence type="ECO:0000313" key="1">
    <source>
        <dbReference type="EMBL" id="CAA0827991.1"/>
    </source>
</evidence>
<keyword evidence="2" id="KW-1185">Reference proteome</keyword>
<feature type="non-terminal residue" evidence="1">
    <location>
        <position position="1"/>
    </location>
</feature>
<organism evidence="1 2">
    <name type="scientific">Striga hermonthica</name>
    <name type="common">Purple witchweed</name>
    <name type="synonym">Buchnera hermonthica</name>
    <dbReference type="NCBI Taxonomy" id="68872"/>
    <lineage>
        <taxon>Eukaryota</taxon>
        <taxon>Viridiplantae</taxon>
        <taxon>Streptophyta</taxon>
        <taxon>Embryophyta</taxon>
        <taxon>Tracheophyta</taxon>
        <taxon>Spermatophyta</taxon>
        <taxon>Magnoliopsida</taxon>
        <taxon>eudicotyledons</taxon>
        <taxon>Gunneridae</taxon>
        <taxon>Pentapetalae</taxon>
        <taxon>asterids</taxon>
        <taxon>lamiids</taxon>
        <taxon>Lamiales</taxon>
        <taxon>Orobanchaceae</taxon>
        <taxon>Buchnereae</taxon>
        <taxon>Striga</taxon>
    </lineage>
</organism>
<reference evidence="1" key="1">
    <citation type="submission" date="2019-12" db="EMBL/GenBank/DDBJ databases">
        <authorList>
            <person name="Scholes J."/>
        </authorList>
    </citation>
    <scope>NUCLEOTIDE SEQUENCE</scope>
</reference>
<comment type="caution">
    <text evidence="1">The sequence shown here is derived from an EMBL/GenBank/DDBJ whole genome shotgun (WGS) entry which is preliminary data.</text>
</comment>
<proteinExistence type="predicted"/>
<gene>
    <name evidence="1" type="ORF">SHERM_23686</name>
</gene>
<protein>
    <submittedName>
        <fullName evidence="1">Uncharacterized protein</fullName>
    </submittedName>
</protein>
<feature type="non-terminal residue" evidence="1">
    <location>
        <position position="102"/>
    </location>
</feature>
<dbReference type="AlphaFoldDB" id="A0A9N7REJ8"/>
<sequence length="102" mass="11329">SRIDFLLSSFSSTSIVSPNTLPSKCMVVMEFPIFPSFELAIPVSQSARLFFSRGTCVSSNFSNPCTRLWISSTYFIILSSFILQFPNTFPMTSCESECVAIS</sequence>
<name>A0A9N7REJ8_STRHE</name>
<accession>A0A9N7REJ8</accession>